<feature type="coiled-coil region" evidence="7">
    <location>
        <begin position="241"/>
        <end position="275"/>
    </location>
</feature>
<dbReference type="PANTHER" id="PTHR23183">
    <property type="entry name" value="NOP14"/>
    <property type="match status" value="1"/>
</dbReference>
<evidence type="ECO:0000256" key="1">
    <source>
        <dbReference type="ARBA" id="ARBA00004604"/>
    </source>
</evidence>
<dbReference type="GO" id="GO:0032040">
    <property type="term" value="C:small-subunit processome"/>
    <property type="evidence" value="ECO:0007669"/>
    <property type="project" value="InterPro"/>
</dbReference>
<evidence type="ECO:0008006" key="11">
    <source>
        <dbReference type="Google" id="ProtNLM"/>
    </source>
</evidence>
<dbReference type="GO" id="GO:0030490">
    <property type="term" value="P:maturation of SSU-rRNA"/>
    <property type="evidence" value="ECO:0007669"/>
    <property type="project" value="TreeGrafter"/>
</dbReference>
<feature type="region of interest" description="Disordered" evidence="8">
    <location>
        <begin position="570"/>
        <end position="616"/>
    </location>
</feature>
<keyword evidence="5" id="KW-0539">Nucleus</keyword>
<evidence type="ECO:0000256" key="4">
    <source>
        <dbReference type="ARBA" id="ARBA00022552"/>
    </source>
</evidence>
<feature type="coiled-coil region" evidence="7">
    <location>
        <begin position="1073"/>
        <end position="1100"/>
    </location>
</feature>
<sequence length="1155" mass="125837">MGKQGRDHGVKSGGSVLKRLRETLTQTGVATSFNKISKHASHSKRQTELTKRQQARQTLHQLAAARKAANPFETLVSRSKQTVLGRVVKGTQGRPGQARALGEQKRQETLLAEYQSRNSNNVFVDRRIGENNPTLSVDDRMQERLRLLQKRRKTDLANRFNLNVDDDAEGGLLGGDTLQLTHRGQALGEGKTLTDVSGFDRPNDFDDDAAQADLNASLNFGGFEPVKGDNADGHKSRNEVMKELIAKSKMHKAERQRLREKEAELLEEVDDVFHETRALLREQQNRDHAFLAQFPDAAATADPLAQQEADANAAYDDLIVSLQSEKRARPTDRTKTIEERLIEENARLAKLEAERQMRMLKGDADLEDPESLLADPTALPANGADGGDALEEANAMFARRTRERADFKAGRKRKHDAAADAADAAEPMALTYGKDGKLVNTEIFMRPPLRSNQDSDDSDEDDSDEDDSDEEASDEEASDEEDSDDNSDDDNEATADVAENPAADDLPEELQPTGVDSEASSIASDLRSDADSESDADDNASIDSATLVEMVGEAEAQRIKAKLAAASTAASADAEPHEAAAPIPPAARTPAKGGDDLDDDYVASDVESTSEVSETGQDELAVAAARLSKTASQIPFTFDFPATADALQDLHDSFKGPLVFTTVLHRIRVQYHPSLGEHAGKHKLLLKLLLTKLMPAVTATWPCEMERLQEWLPHLVQLGAVYPVLTSKWARGMVVAFREKLDELGARARTDAGLADGKDAWALFNLTEAVTFRLFSHLFSTSDKTHGVITPATVLLTSLLASDNRCRTEDGKASASHGSLAVAPVTSYAAVMKGLYVCDLLTEWHAESRRWLPEVVGFLDRTLRALAGMDTTPNNAAAADAADAAVPTKLQPIGSWATASLGDLDLGALLVKLPRVKKSKAMTQATLAHVEQVNQQRAHVLMLETDMGKRSLLTTALALLERSLDLWGGRVPCADLVFAPLVPVLTRIQKRAAKAAHAAAKAAAATAATAATAPEAPADAHALATSAAALAGRIATLPTARERLQLLRRKPVAIASWLPAFHEHYSLDKHYDQNRERAQAQKLQRELKQEKRGAVRELRKDGQFLARVKLQEEKAAGVEYKKKMDKIVGQLAAQEGAMRGFERANASRKKKKRML</sequence>
<dbReference type="OrthoDB" id="441771at2759"/>
<name>A0A4V1IVI8_9FUNG</name>
<keyword evidence="3" id="KW-0690">Ribosome biogenesis</keyword>
<keyword evidence="4" id="KW-0698">rRNA processing</keyword>
<organism evidence="9 10">
    <name type="scientific">Caulochytrium protostelioides</name>
    <dbReference type="NCBI Taxonomy" id="1555241"/>
    <lineage>
        <taxon>Eukaryota</taxon>
        <taxon>Fungi</taxon>
        <taxon>Fungi incertae sedis</taxon>
        <taxon>Chytridiomycota</taxon>
        <taxon>Chytridiomycota incertae sedis</taxon>
        <taxon>Chytridiomycetes</taxon>
        <taxon>Caulochytriales</taxon>
        <taxon>Caulochytriaceae</taxon>
        <taxon>Caulochytrium</taxon>
    </lineage>
</organism>
<feature type="compositionally biased region" description="Acidic residues" evidence="8">
    <location>
        <begin position="531"/>
        <end position="540"/>
    </location>
</feature>
<feature type="region of interest" description="Disordered" evidence="8">
    <location>
        <begin position="365"/>
        <end position="387"/>
    </location>
</feature>
<evidence type="ECO:0000256" key="5">
    <source>
        <dbReference type="ARBA" id="ARBA00023242"/>
    </source>
</evidence>
<comment type="subcellular location">
    <subcellularLocation>
        <location evidence="1">Nucleus</location>
        <location evidence="1">Nucleolus</location>
    </subcellularLocation>
</comment>
<reference evidence="10" key="1">
    <citation type="journal article" date="2018" name="Nat. Microbiol.">
        <title>Leveraging single-cell genomics to expand the fungal tree of life.</title>
        <authorList>
            <person name="Ahrendt S.R."/>
            <person name="Quandt C.A."/>
            <person name="Ciobanu D."/>
            <person name="Clum A."/>
            <person name="Salamov A."/>
            <person name="Andreopoulos B."/>
            <person name="Cheng J.F."/>
            <person name="Woyke T."/>
            <person name="Pelin A."/>
            <person name="Henrissat B."/>
            <person name="Reynolds N.K."/>
            <person name="Benny G.L."/>
            <person name="Smith M.E."/>
            <person name="James T.Y."/>
            <person name="Grigoriev I.V."/>
        </authorList>
    </citation>
    <scope>NUCLEOTIDE SEQUENCE [LARGE SCALE GENOMIC DNA]</scope>
    <source>
        <strain evidence="10">ATCC 52028</strain>
    </source>
</reference>
<feature type="compositionally biased region" description="Low complexity" evidence="8">
    <location>
        <begin position="606"/>
        <end position="615"/>
    </location>
</feature>
<dbReference type="Proteomes" id="UP000274922">
    <property type="component" value="Unassembled WGS sequence"/>
</dbReference>
<keyword evidence="7" id="KW-0175">Coiled coil</keyword>
<dbReference type="AlphaFoldDB" id="A0A4V1IVI8"/>
<evidence type="ECO:0000313" key="10">
    <source>
        <dbReference type="Proteomes" id="UP000274922"/>
    </source>
</evidence>
<gene>
    <name evidence="9" type="ORF">CXG81DRAFT_16347</name>
</gene>
<comment type="similarity">
    <text evidence="2">Belongs to the NOP14 family.</text>
</comment>
<feature type="region of interest" description="Disordered" evidence="8">
    <location>
        <begin position="445"/>
        <end position="543"/>
    </location>
</feature>
<evidence type="ECO:0000256" key="2">
    <source>
        <dbReference type="ARBA" id="ARBA00007466"/>
    </source>
</evidence>
<evidence type="ECO:0000256" key="6">
    <source>
        <dbReference type="ARBA" id="ARBA00024695"/>
    </source>
</evidence>
<evidence type="ECO:0000256" key="3">
    <source>
        <dbReference type="ARBA" id="ARBA00022517"/>
    </source>
</evidence>
<proteinExistence type="inferred from homology"/>
<protein>
    <recommendedName>
        <fullName evidence="11">Nop14-like protein</fullName>
    </recommendedName>
</protein>
<dbReference type="Pfam" id="PF04147">
    <property type="entry name" value="Nop14"/>
    <property type="match status" value="1"/>
</dbReference>
<dbReference type="GO" id="GO:0030692">
    <property type="term" value="C:Noc4p-Nop14p complex"/>
    <property type="evidence" value="ECO:0007669"/>
    <property type="project" value="TreeGrafter"/>
</dbReference>
<evidence type="ECO:0000256" key="8">
    <source>
        <dbReference type="SAM" id="MobiDB-lite"/>
    </source>
</evidence>
<evidence type="ECO:0000256" key="7">
    <source>
        <dbReference type="SAM" id="Coils"/>
    </source>
</evidence>
<evidence type="ECO:0000313" key="9">
    <source>
        <dbReference type="EMBL" id="RKP04209.1"/>
    </source>
</evidence>
<comment type="function">
    <text evidence="6">Involved in nucleolar processing of pre-18S ribosomal RNA. Has a role in the nuclear export of 40S pre-ribosomal subunit to the cytoplasm.</text>
</comment>
<feature type="compositionally biased region" description="Acidic residues" evidence="8">
    <location>
        <begin position="454"/>
        <end position="493"/>
    </location>
</feature>
<accession>A0A4V1IVI8</accession>
<dbReference type="EMBL" id="ML014112">
    <property type="protein sequence ID" value="RKP04209.1"/>
    <property type="molecule type" value="Genomic_DNA"/>
</dbReference>
<dbReference type="PANTHER" id="PTHR23183:SF0">
    <property type="entry name" value="NUCLEOLAR PROTEIN 14"/>
    <property type="match status" value="1"/>
</dbReference>
<keyword evidence="10" id="KW-1185">Reference proteome</keyword>
<dbReference type="STRING" id="1555241.A0A4V1IVI8"/>
<dbReference type="InterPro" id="IPR007276">
    <property type="entry name" value="Nop14"/>
</dbReference>